<sequence length="398" mass="44074">MPYDPALPLPEPTRAEGLRRLEDMLPRAGRAYAAGRNYDRGPGRHAPVSMLSPYLRHRLLTERDVVAAVLERHTPQAAEKFLQEVLWRTYWKGWLEMRPEVWRRTRRAVATLARDRAMMDRVETAAAGRTGIDCFDAWMTELSQTGYLHNHARMWTASIWVFTLKLPWELGADLFLRRLLDGDPASNTLSWRWVAGLHTPGKAYLARPDNIRRYTDGRFDPQGLADTGEPPAGDAGNPPPAPLPEPPPIDLSLPSALLLTEEDLLPEDLLPPDLDIRAAAAMPCAAARSPLPVAAGVRGFTQGALGNALDRLGFLGRYLPRDPAAVVAWAREHGARQVVTPYAPVGPARDVLDALEPALTAADIRLARPRRARDTDLWPLATAGFFGFWKTARGRIGA</sequence>
<protein>
    <submittedName>
        <fullName evidence="6">Deoxyribodipyrimidine photolyase</fullName>
    </submittedName>
</protein>
<gene>
    <name evidence="6" type="ORF">C882_2556</name>
</gene>
<dbReference type="eggNOG" id="COG0415">
    <property type="taxonomic scope" value="Bacteria"/>
</dbReference>
<dbReference type="PANTHER" id="PTHR11455:SF18">
    <property type="entry name" value="SI:CH1073-390K14.1"/>
    <property type="match status" value="1"/>
</dbReference>
<proteinExistence type="predicted"/>
<dbReference type="GO" id="GO:0003904">
    <property type="term" value="F:deoxyribodipyrimidine photo-lyase activity"/>
    <property type="evidence" value="ECO:0007669"/>
    <property type="project" value="TreeGrafter"/>
</dbReference>
<dbReference type="RefSeq" id="WP_009538965.1">
    <property type="nucleotide sequence ID" value="NZ_ANHY01000003.1"/>
</dbReference>
<dbReference type="AlphaFoldDB" id="K9H4I0"/>
<evidence type="ECO:0000256" key="4">
    <source>
        <dbReference type="SAM" id="MobiDB-lite"/>
    </source>
</evidence>
<dbReference type="SUPFAM" id="SSF48173">
    <property type="entry name" value="Cryptochrome/photolyase FAD-binding domain"/>
    <property type="match status" value="1"/>
</dbReference>
<keyword evidence="2 3" id="KW-0274">FAD</keyword>
<evidence type="ECO:0000256" key="2">
    <source>
        <dbReference type="ARBA" id="ARBA00022827"/>
    </source>
</evidence>
<dbReference type="GO" id="GO:0003677">
    <property type="term" value="F:DNA binding"/>
    <property type="evidence" value="ECO:0007669"/>
    <property type="project" value="TreeGrafter"/>
</dbReference>
<dbReference type="InterPro" id="IPR036134">
    <property type="entry name" value="Crypto/Photolyase_FAD-like_sf"/>
</dbReference>
<dbReference type="Pfam" id="PF03441">
    <property type="entry name" value="FAD_binding_7"/>
    <property type="match status" value="1"/>
</dbReference>
<feature type="region of interest" description="Disordered" evidence="4">
    <location>
        <begin position="216"/>
        <end position="248"/>
    </location>
</feature>
<accession>K9H4I0</accession>
<feature type="domain" description="Cryptochrome/DNA photolyase FAD-binding" evidence="5">
    <location>
        <begin position="81"/>
        <end position="212"/>
    </location>
</feature>
<organism evidence="6 7">
    <name type="scientific">Caenispirillum salinarum AK4</name>
    <dbReference type="NCBI Taxonomy" id="1238182"/>
    <lineage>
        <taxon>Bacteria</taxon>
        <taxon>Pseudomonadati</taxon>
        <taxon>Pseudomonadota</taxon>
        <taxon>Alphaproteobacteria</taxon>
        <taxon>Rhodospirillales</taxon>
        <taxon>Novispirillaceae</taxon>
        <taxon>Caenispirillum</taxon>
    </lineage>
</organism>
<dbReference type="PANTHER" id="PTHR11455">
    <property type="entry name" value="CRYPTOCHROME"/>
    <property type="match status" value="1"/>
</dbReference>
<dbReference type="PATRIC" id="fig|1238182.3.peg.516"/>
<feature type="compositionally biased region" description="Pro residues" evidence="4">
    <location>
        <begin position="237"/>
        <end position="248"/>
    </location>
</feature>
<comment type="caution">
    <text evidence="6">The sequence shown here is derived from an EMBL/GenBank/DDBJ whole genome shotgun (WGS) entry which is preliminary data.</text>
</comment>
<dbReference type="GO" id="GO:0032922">
    <property type="term" value="P:circadian regulation of gene expression"/>
    <property type="evidence" value="ECO:0007669"/>
    <property type="project" value="TreeGrafter"/>
</dbReference>
<feature type="binding site" evidence="3">
    <location>
        <position position="32"/>
    </location>
    <ligand>
        <name>FAD</name>
        <dbReference type="ChEBI" id="CHEBI:57692"/>
    </ligand>
</feature>
<dbReference type="STRING" id="1238182.C882_2556"/>
<dbReference type="Gene3D" id="1.25.40.80">
    <property type="match status" value="1"/>
</dbReference>
<dbReference type="GO" id="GO:0005737">
    <property type="term" value="C:cytoplasm"/>
    <property type="evidence" value="ECO:0007669"/>
    <property type="project" value="TreeGrafter"/>
</dbReference>
<dbReference type="GO" id="GO:0043153">
    <property type="term" value="P:entrainment of circadian clock by photoperiod"/>
    <property type="evidence" value="ECO:0007669"/>
    <property type="project" value="TreeGrafter"/>
</dbReference>
<dbReference type="EMBL" id="ANHY01000003">
    <property type="protein sequence ID" value="EKV32477.1"/>
    <property type="molecule type" value="Genomic_DNA"/>
</dbReference>
<keyword evidence="1 3" id="KW-0285">Flavoprotein</keyword>
<reference evidence="6 7" key="1">
    <citation type="journal article" date="2013" name="Genome Announc.">
        <title>Draft Genome Sequence of an Alphaproteobacterium, Caenispirillum salinarum AK4(T), Isolated from a Solar Saltern.</title>
        <authorList>
            <person name="Khatri I."/>
            <person name="Singh A."/>
            <person name="Korpole S."/>
            <person name="Pinnaka A.K."/>
            <person name="Subramanian S."/>
        </authorList>
    </citation>
    <scope>NUCLEOTIDE SEQUENCE [LARGE SCALE GENOMIC DNA]</scope>
    <source>
        <strain evidence="6 7">AK4</strain>
    </source>
</reference>
<dbReference type="InterPro" id="IPR005101">
    <property type="entry name" value="Cryptochr/Photolyase_FAD-bd"/>
</dbReference>
<evidence type="ECO:0000256" key="3">
    <source>
        <dbReference type="PIRSR" id="PIRSR602081-1"/>
    </source>
</evidence>
<evidence type="ECO:0000313" key="6">
    <source>
        <dbReference type="EMBL" id="EKV32477.1"/>
    </source>
</evidence>
<dbReference type="GO" id="GO:0071949">
    <property type="term" value="F:FAD binding"/>
    <property type="evidence" value="ECO:0007669"/>
    <property type="project" value="TreeGrafter"/>
</dbReference>
<dbReference type="Gene3D" id="1.10.579.10">
    <property type="entry name" value="DNA Cyclobutane Dipyrimidine Photolyase, subunit A, domain 3"/>
    <property type="match status" value="1"/>
</dbReference>
<feature type="binding site" evidence="3">
    <location>
        <position position="81"/>
    </location>
    <ligand>
        <name>FAD</name>
        <dbReference type="ChEBI" id="CHEBI:57692"/>
    </ligand>
</feature>
<evidence type="ECO:0000259" key="5">
    <source>
        <dbReference type="Pfam" id="PF03441"/>
    </source>
</evidence>
<dbReference type="Proteomes" id="UP000009881">
    <property type="component" value="Unassembled WGS sequence"/>
</dbReference>
<evidence type="ECO:0000313" key="7">
    <source>
        <dbReference type="Proteomes" id="UP000009881"/>
    </source>
</evidence>
<evidence type="ECO:0000256" key="1">
    <source>
        <dbReference type="ARBA" id="ARBA00022630"/>
    </source>
</evidence>
<name>K9H4I0_9PROT</name>
<feature type="binding site" evidence="3">
    <location>
        <begin position="181"/>
        <end position="183"/>
    </location>
    <ligand>
        <name>FAD</name>
        <dbReference type="ChEBI" id="CHEBI:57692"/>
    </ligand>
</feature>
<keyword evidence="6" id="KW-0456">Lyase</keyword>
<keyword evidence="7" id="KW-1185">Reference proteome</keyword>
<dbReference type="InterPro" id="IPR002081">
    <property type="entry name" value="Cryptochrome/DNA_photolyase_1"/>
</dbReference>
<comment type="cofactor">
    <cofactor evidence="3">
        <name>FAD</name>
        <dbReference type="ChEBI" id="CHEBI:57692"/>
    </cofactor>
    <text evidence="3">Binds 1 FAD per subunit.</text>
</comment>
<dbReference type="OrthoDB" id="9772484at2"/>